<dbReference type="Gene3D" id="3.40.50.300">
    <property type="entry name" value="P-loop containing nucleotide triphosphate hydrolases"/>
    <property type="match status" value="1"/>
</dbReference>
<evidence type="ECO:0000259" key="5">
    <source>
        <dbReference type="Pfam" id="PF24883"/>
    </source>
</evidence>
<feature type="repeat" description="ANK" evidence="2">
    <location>
        <begin position="722"/>
        <end position="754"/>
    </location>
</feature>
<dbReference type="PANTHER" id="PTHR10039:SF15">
    <property type="entry name" value="NACHT DOMAIN-CONTAINING PROTEIN"/>
    <property type="match status" value="1"/>
</dbReference>
<keyword evidence="1" id="KW-0677">Repeat</keyword>
<dbReference type="PROSITE" id="PS50297">
    <property type="entry name" value="ANK_REP_REGION"/>
    <property type="match status" value="2"/>
</dbReference>
<keyword evidence="3" id="KW-0732">Signal</keyword>
<protein>
    <recommendedName>
        <fullName evidence="8">NACHT domain-containing protein</fullName>
    </recommendedName>
</protein>
<feature type="chain" id="PRO_5041900245" description="NACHT domain-containing protein" evidence="3">
    <location>
        <begin position="22"/>
        <end position="955"/>
    </location>
</feature>
<dbReference type="AlphaFoldDB" id="A0AAD9ZI00"/>
<dbReference type="InterPro" id="IPR056884">
    <property type="entry name" value="NPHP3-like_N"/>
</dbReference>
<dbReference type="PANTHER" id="PTHR10039">
    <property type="entry name" value="AMELOGENIN"/>
    <property type="match status" value="1"/>
</dbReference>
<keyword evidence="7" id="KW-1185">Reference proteome</keyword>
<proteinExistence type="predicted"/>
<organism evidence="6 7">
    <name type="scientific">Lepraria neglecta</name>
    <dbReference type="NCBI Taxonomy" id="209136"/>
    <lineage>
        <taxon>Eukaryota</taxon>
        <taxon>Fungi</taxon>
        <taxon>Dikarya</taxon>
        <taxon>Ascomycota</taxon>
        <taxon>Pezizomycotina</taxon>
        <taxon>Lecanoromycetes</taxon>
        <taxon>OSLEUM clade</taxon>
        <taxon>Lecanoromycetidae</taxon>
        <taxon>Lecanorales</taxon>
        <taxon>Lecanorineae</taxon>
        <taxon>Stereocaulaceae</taxon>
        <taxon>Lepraria</taxon>
    </lineage>
</organism>
<evidence type="ECO:0000256" key="2">
    <source>
        <dbReference type="PROSITE-ProRule" id="PRU00023"/>
    </source>
</evidence>
<dbReference type="PROSITE" id="PS50088">
    <property type="entry name" value="ANK_REPEAT"/>
    <property type="match status" value="3"/>
</dbReference>
<dbReference type="InterPro" id="IPR002110">
    <property type="entry name" value="Ankyrin_rpt"/>
</dbReference>
<evidence type="ECO:0008006" key="8">
    <source>
        <dbReference type="Google" id="ProtNLM"/>
    </source>
</evidence>
<evidence type="ECO:0000313" key="6">
    <source>
        <dbReference type="EMBL" id="KAK3177932.1"/>
    </source>
</evidence>
<comment type="caution">
    <text evidence="6">The sequence shown here is derived from an EMBL/GenBank/DDBJ whole genome shotgun (WGS) entry which is preliminary data.</text>
</comment>
<feature type="repeat" description="ANK" evidence="2">
    <location>
        <begin position="754"/>
        <end position="786"/>
    </location>
</feature>
<name>A0AAD9ZI00_9LECA</name>
<dbReference type="Pfam" id="PF22939">
    <property type="entry name" value="WHD_GPIID"/>
    <property type="match status" value="1"/>
</dbReference>
<dbReference type="Pfam" id="PF24883">
    <property type="entry name" value="NPHP3_N"/>
    <property type="match status" value="1"/>
</dbReference>
<evidence type="ECO:0000313" key="7">
    <source>
        <dbReference type="Proteomes" id="UP001276659"/>
    </source>
</evidence>
<dbReference type="SUPFAM" id="SSF48403">
    <property type="entry name" value="Ankyrin repeat"/>
    <property type="match status" value="1"/>
</dbReference>
<dbReference type="Pfam" id="PF12796">
    <property type="entry name" value="Ank_2"/>
    <property type="match status" value="2"/>
</dbReference>
<evidence type="ECO:0000259" key="4">
    <source>
        <dbReference type="Pfam" id="PF22939"/>
    </source>
</evidence>
<dbReference type="EMBL" id="JASNWA010000003">
    <property type="protein sequence ID" value="KAK3177932.1"/>
    <property type="molecule type" value="Genomic_DNA"/>
</dbReference>
<dbReference type="InterPro" id="IPR027417">
    <property type="entry name" value="P-loop_NTPase"/>
</dbReference>
<dbReference type="InterPro" id="IPR054471">
    <property type="entry name" value="GPIID_WHD"/>
</dbReference>
<keyword evidence="2" id="KW-0040">ANK repeat</keyword>
<dbReference type="SUPFAM" id="SSF52540">
    <property type="entry name" value="P-loop containing nucleoside triphosphate hydrolases"/>
    <property type="match status" value="1"/>
</dbReference>
<dbReference type="SMART" id="SM00248">
    <property type="entry name" value="ANK"/>
    <property type="match status" value="8"/>
</dbReference>
<feature type="domain" description="GPI inositol-deacylase winged helix" evidence="4">
    <location>
        <begin position="463"/>
        <end position="545"/>
    </location>
</feature>
<feature type="repeat" description="ANK" evidence="2">
    <location>
        <begin position="856"/>
        <end position="889"/>
    </location>
</feature>
<dbReference type="InterPro" id="IPR036770">
    <property type="entry name" value="Ankyrin_rpt-contain_sf"/>
</dbReference>
<evidence type="ECO:0000256" key="3">
    <source>
        <dbReference type="SAM" id="SignalP"/>
    </source>
</evidence>
<evidence type="ECO:0000256" key="1">
    <source>
        <dbReference type="ARBA" id="ARBA00022737"/>
    </source>
</evidence>
<feature type="domain" description="Nephrocystin 3-like N-terminal" evidence="5">
    <location>
        <begin position="197"/>
        <end position="355"/>
    </location>
</feature>
<reference evidence="6" key="1">
    <citation type="submission" date="2022-11" db="EMBL/GenBank/DDBJ databases">
        <title>Chromosomal genome sequence assembly and mating type (MAT) locus characterization of the leprose asexual lichenized fungus Lepraria neglecta (Nyl.) Erichsen.</title>
        <authorList>
            <person name="Allen J.L."/>
            <person name="Pfeffer B."/>
        </authorList>
    </citation>
    <scope>NUCLEOTIDE SEQUENCE</scope>
    <source>
        <strain evidence="6">Allen 5258</strain>
    </source>
</reference>
<sequence length="955" mass="106855">MDPLSLSASIIAVLQLSGTVASYLNAVRGATEDQARLAVEASNIFSLLTALKFRVEEANASDPTFQDAWFTAVRTLGTENGPLDQMKEALERLAIRIEPVHGVKKVGRQLMWKFEKAECVDVLSKIEHLKSLVNLALTNDLFSLSQAIKHDISDIGVGVAALRLEHQEEENAAIQTWLSTLDFRSRQQDIFRGRQEGTRQWLFDSDEFQSWISGTEGILWCPGIPGAGKTVTSSIIFDHLRKDAQQNNVAVACLFCNYRDRVDQSAETFMANLLKQIIQDQANVSENVKRFYQEHRPKRPTFTQIADVFRTEIKRFSGVFVVIDALDETTENDDIRTLLLSELESLPIHLLVTSRYDTIIERRFEDAQCLEIRATDGDVHTYVKARIASEKTLLRHIERNPSLEETIIRTVVDKSKKMFLMARFHMDSLVTKTKPKDVRNALGSLPPGLEESYDETLKRIESQAKEYVDLAKRVLLWTCKTFEPLSPGALQHALAVEPGMNEIDNEDLDDGDLVMSVCAGLVLLDKETNTLRFVHYTTQEYFERNSESLFGDVNMQIAASCLAYINLIAFADGPCVSTSFSEMNVELRINEYLPSRLLRYPFYGYASSHWAEHIRGPPELAFTDMVLSFLSQSNKLSSTLEANGHNFPNVVGLKAHYPSLHVTAFYGLRHVVDTLLESGTPADSHDVDLPTPLILASSQGHDDVAGLLLAQNDVDVNFQWHFGMTALLVAIEGTHTGVVRLLLQNRADVNIQCSQGTALMFAARTRNEPAVQLLMDSGAKFNGIDPPDEQLSIFEDIYDSSLAVLQIVLEKVGDPYLIDEIPVVTAVGRDRSQKDAEAKLRLLLEKGANVHDKDGQGRTAVHEAARYGNLRLLKFLVEVAGANVNKKDDEGCTPLFEAYSTDVITYLIDHGANPEEEDLTGLTALDHAATFENHTEFFRERMGKIVECLRAYVNK</sequence>
<dbReference type="Gene3D" id="1.25.40.20">
    <property type="entry name" value="Ankyrin repeat-containing domain"/>
    <property type="match status" value="2"/>
</dbReference>
<accession>A0AAD9ZI00</accession>
<feature type="signal peptide" evidence="3">
    <location>
        <begin position="1"/>
        <end position="21"/>
    </location>
</feature>
<gene>
    <name evidence="6" type="ORF">OEA41_000064</name>
</gene>
<dbReference type="Proteomes" id="UP001276659">
    <property type="component" value="Unassembled WGS sequence"/>
</dbReference>